<dbReference type="GO" id="GO:0005829">
    <property type="term" value="C:cytosol"/>
    <property type="evidence" value="ECO:0007669"/>
    <property type="project" value="TreeGrafter"/>
</dbReference>
<comment type="similarity">
    <text evidence="1">Belongs to the MoeA family.</text>
</comment>
<name>K4LLR2_THEPS</name>
<dbReference type="PANTHER" id="PTHR10192:SF28">
    <property type="entry name" value="MOLYBDOPTERIN MOLYBDENUMTRANSFERASE"/>
    <property type="match status" value="1"/>
</dbReference>
<keyword evidence="1" id="KW-0501">Molybdenum cofactor biosynthesis</keyword>
<dbReference type="PANTHER" id="PTHR10192">
    <property type="entry name" value="MOLYBDOPTERIN BIOSYNTHESIS PROTEIN"/>
    <property type="match status" value="1"/>
</dbReference>
<evidence type="ECO:0000259" key="2">
    <source>
        <dbReference type="SMART" id="SM00852"/>
    </source>
</evidence>
<dbReference type="EC" id="2.10.1.1" evidence="1"/>
<dbReference type="GO" id="GO:0006777">
    <property type="term" value="P:Mo-molybdopterin cofactor biosynthetic process"/>
    <property type="evidence" value="ECO:0007669"/>
    <property type="project" value="UniProtKB-UniRule"/>
</dbReference>
<dbReference type="SUPFAM" id="SSF53218">
    <property type="entry name" value="Molybdenum cofactor biosynthesis proteins"/>
    <property type="match status" value="1"/>
</dbReference>
<dbReference type="GO" id="GO:0061599">
    <property type="term" value="F:molybdopterin molybdotransferase activity"/>
    <property type="evidence" value="ECO:0007669"/>
    <property type="project" value="UniProtKB-UniRule"/>
</dbReference>
<dbReference type="InterPro" id="IPR038987">
    <property type="entry name" value="MoeA-like"/>
</dbReference>
<keyword evidence="1" id="KW-0460">Magnesium</keyword>
<dbReference type="eggNOG" id="COG0303">
    <property type="taxonomic scope" value="Bacteria"/>
</dbReference>
<protein>
    <recommendedName>
        <fullName evidence="1">Molybdopterin molybdenumtransferase</fullName>
        <ecNumber evidence="1">2.10.1.1</ecNumber>
    </recommendedName>
</protein>
<dbReference type="HOGENOM" id="CLU_068847_1_0_9"/>
<dbReference type="STRING" id="1089553.Tph_c27300"/>
<comment type="cofactor">
    <cofactor evidence="1">
        <name>Mg(2+)</name>
        <dbReference type="ChEBI" id="CHEBI:18420"/>
    </cofactor>
</comment>
<feature type="domain" description="MoaB/Mog" evidence="2">
    <location>
        <begin position="174"/>
        <end position="306"/>
    </location>
</feature>
<reference evidence="3 4" key="1">
    <citation type="journal article" date="2012" name="BMC Genomics">
        <title>Genome-guided analysis of physiological and morphological traits of the fermentative acetate oxidizer Thermacetogenium phaeum.</title>
        <authorList>
            <person name="Oehler D."/>
            <person name="Poehlein A."/>
            <person name="Leimbach A."/>
            <person name="Muller N."/>
            <person name="Daniel R."/>
            <person name="Gottschalk G."/>
            <person name="Schink B."/>
        </authorList>
    </citation>
    <scope>NUCLEOTIDE SEQUENCE [LARGE SCALE GENOMIC DNA]</scope>
    <source>
        <strain evidence="4">ATCC BAA-254 / DSM 26808 / PB</strain>
    </source>
</reference>
<keyword evidence="4" id="KW-1185">Reference proteome</keyword>
<keyword evidence="1" id="KW-0500">Molybdenum</keyword>
<dbReference type="Proteomes" id="UP000000467">
    <property type="component" value="Chromosome"/>
</dbReference>
<comment type="catalytic activity">
    <reaction evidence="1">
        <text>adenylyl-molybdopterin + molybdate = Mo-molybdopterin + AMP + H(+)</text>
        <dbReference type="Rhea" id="RHEA:35047"/>
        <dbReference type="ChEBI" id="CHEBI:15378"/>
        <dbReference type="ChEBI" id="CHEBI:36264"/>
        <dbReference type="ChEBI" id="CHEBI:62727"/>
        <dbReference type="ChEBI" id="CHEBI:71302"/>
        <dbReference type="ChEBI" id="CHEBI:456215"/>
    </reaction>
</comment>
<dbReference type="CDD" id="cd03522">
    <property type="entry name" value="MoeA_like"/>
    <property type="match status" value="1"/>
</dbReference>
<dbReference type="RefSeq" id="WP_015051754.1">
    <property type="nucleotide sequence ID" value="NC_018870.1"/>
</dbReference>
<proteinExistence type="inferred from homology"/>
<evidence type="ECO:0000256" key="1">
    <source>
        <dbReference type="RuleBase" id="RU365090"/>
    </source>
</evidence>
<accession>K4LLR2</accession>
<dbReference type="Pfam" id="PF00994">
    <property type="entry name" value="MoCF_biosynth"/>
    <property type="match status" value="1"/>
</dbReference>
<dbReference type="InterPro" id="IPR001453">
    <property type="entry name" value="MoaB/Mog_dom"/>
</dbReference>
<gene>
    <name evidence="3" type="ordered locus">Tph_c27300</name>
</gene>
<comment type="function">
    <text evidence="1">Catalyzes the insertion of molybdate into adenylated molybdopterin with the concomitant release of AMP.</text>
</comment>
<dbReference type="EMBL" id="CP003732">
    <property type="protein sequence ID" value="AFV12895.1"/>
    <property type="molecule type" value="Genomic_DNA"/>
</dbReference>
<dbReference type="InterPro" id="IPR036425">
    <property type="entry name" value="MoaB/Mog-like_dom_sf"/>
</dbReference>
<dbReference type="SMART" id="SM00852">
    <property type="entry name" value="MoCF_biosynth"/>
    <property type="match status" value="1"/>
</dbReference>
<evidence type="ECO:0000313" key="3">
    <source>
        <dbReference type="EMBL" id="AFV12895.1"/>
    </source>
</evidence>
<evidence type="ECO:0000313" key="4">
    <source>
        <dbReference type="Proteomes" id="UP000000467"/>
    </source>
</evidence>
<dbReference type="UniPathway" id="UPA00344"/>
<keyword evidence="1" id="KW-0808">Transferase</keyword>
<comment type="pathway">
    <text evidence="1">Cofactor biosynthesis; molybdopterin biosynthesis.</text>
</comment>
<organism evidence="3 4">
    <name type="scientific">Thermacetogenium phaeum (strain ATCC BAA-254 / DSM 26808 / PB)</name>
    <dbReference type="NCBI Taxonomy" id="1089553"/>
    <lineage>
        <taxon>Bacteria</taxon>
        <taxon>Bacillati</taxon>
        <taxon>Bacillota</taxon>
        <taxon>Clostridia</taxon>
        <taxon>Thermoanaerobacterales</taxon>
        <taxon>Thermoanaerobacteraceae</taxon>
        <taxon>Thermacetogenium</taxon>
    </lineage>
</organism>
<dbReference type="GO" id="GO:0046872">
    <property type="term" value="F:metal ion binding"/>
    <property type="evidence" value="ECO:0007669"/>
    <property type="project" value="UniProtKB-UniRule"/>
</dbReference>
<dbReference type="KEGG" id="tpz:Tph_c27300"/>
<dbReference type="Gene3D" id="3.40.980.10">
    <property type="entry name" value="MoaB/Mog-like domain"/>
    <property type="match status" value="1"/>
</dbReference>
<dbReference type="AlphaFoldDB" id="K4LLR2"/>
<dbReference type="OrthoDB" id="9767940at2"/>
<keyword evidence="1" id="KW-0479">Metal-binding</keyword>
<sequence length="342" mass="36729">MQKVPVNKAVGMILCHDLTKIVPGREKTRAFRRGHIITPADIPALLDMGKKHIYVWDPGAGLVHEDEAAIRLARSAAGPGVTWGEPNQGKVTLKAAHDGILKVRLEQLNRVNSLEKISLATLHNNRPVAAGQPVAGTRVIPLAIENEILVEAERHCGSPSPLLTVLPFRPLWVGVVTTGTEVYEGRIRDGFCSIVRRKTAPFGARMLGQVIVPDDPDCISREILQMIGEGAELVLVTGGMSVDPDDVTPAGIRGTGAQVVTYGAPVLPGSMFMLAYLGHVPVVGLPGCVMFNKTTIFDLVLPRLFAGDRITREDIVALGHGGLCAECEACHYPHCSFGKSAW</sequence>